<evidence type="ECO:0000313" key="7">
    <source>
        <dbReference type="EMBL" id="PIZ63793.1"/>
    </source>
</evidence>
<dbReference type="GO" id="GO:0005886">
    <property type="term" value="C:plasma membrane"/>
    <property type="evidence" value="ECO:0007669"/>
    <property type="project" value="UniProtKB-SubCell"/>
</dbReference>
<evidence type="ECO:0000256" key="3">
    <source>
        <dbReference type="ARBA" id="ARBA00022676"/>
    </source>
</evidence>
<evidence type="ECO:0000256" key="1">
    <source>
        <dbReference type="ARBA" id="ARBA00004236"/>
    </source>
</evidence>
<dbReference type="PANTHER" id="PTHR43646">
    <property type="entry name" value="GLYCOSYLTRANSFERASE"/>
    <property type="match status" value="1"/>
</dbReference>
<reference evidence="8" key="1">
    <citation type="submission" date="2017-09" db="EMBL/GenBank/DDBJ databases">
        <title>Depth-based differentiation of microbial function through sediment-hosted aquifers and enrichment of novel symbionts in the deep terrestrial subsurface.</title>
        <authorList>
            <person name="Probst A.J."/>
            <person name="Ladd B."/>
            <person name="Jarett J.K."/>
            <person name="Geller-Mcgrath D.E."/>
            <person name="Sieber C.M.K."/>
            <person name="Emerson J.B."/>
            <person name="Anantharaman K."/>
            <person name="Thomas B.C."/>
            <person name="Malmstrom R."/>
            <person name="Stieglmeier M."/>
            <person name="Klingl A."/>
            <person name="Woyke T."/>
            <person name="Ryan C.M."/>
            <person name="Banfield J.F."/>
        </authorList>
    </citation>
    <scope>NUCLEOTIDE SEQUENCE [LARGE SCALE GENOMIC DNA]</scope>
</reference>
<dbReference type="Pfam" id="PF00535">
    <property type="entry name" value="Glycos_transf_2"/>
    <property type="match status" value="1"/>
</dbReference>
<gene>
    <name evidence="7" type="ORF">COY16_00920</name>
</gene>
<sequence length="269" mass="31230">MQRKISVIIPTLNEERDLPRLLKDFQMQTNKNFEIIVVDALSKDKTIEKAMKFQNKIPITVVESEKANVSHQRNLGVRHANEDYLFFIDADSQIASNCIDRLIQCINDYGYFIFQLTLIPNSTVYSDEILFNVINYGVELSQKINQPMSNGGSMVMHKVLFEQLKGFDEKMYLSEDHDIVKRAQKIGVSAKYLKDVKLKVSLRRLKKDGFIPVLYQYSLAFMYALAKGRIDKKLFDYDMGGAAYETKPSKEQFQQIKKLYKLLKNILEE</sequence>
<keyword evidence="2" id="KW-1003">Cell membrane</keyword>
<keyword evidence="4" id="KW-0808">Transferase</keyword>
<proteinExistence type="predicted"/>
<dbReference type="InterPro" id="IPR029044">
    <property type="entry name" value="Nucleotide-diphossugar_trans"/>
</dbReference>
<evidence type="ECO:0000256" key="5">
    <source>
        <dbReference type="ARBA" id="ARBA00023136"/>
    </source>
</evidence>
<comment type="caution">
    <text evidence="7">The sequence shown here is derived from an EMBL/GenBank/DDBJ whole genome shotgun (WGS) entry which is preliminary data.</text>
</comment>
<name>A0A2M7U188_9BACT</name>
<evidence type="ECO:0000256" key="2">
    <source>
        <dbReference type="ARBA" id="ARBA00022475"/>
    </source>
</evidence>
<evidence type="ECO:0000313" key="8">
    <source>
        <dbReference type="Proteomes" id="UP000228503"/>
    </source>
</evidence>
<evidence type="ECO:0000256" key="4">
    <source>
        <dbReference type="ARBA" id="ARBA00022679"/>
    </source>
</evidence>
<dbReference type="AlphaFoldDB" id="A0A2M7U188"/>
<protein>
    <recommendedName>
        <fullName evidence="6">Glycosyltransferase 2-like domain-containing protein</fullName>
    </recommendedName>
</protein>
<feature type="domain" description="Glycosyltransferase 2-like" evidence="6">
    <location>
        <begin position="6"/>
        <end position="160"/>
    </location>
</feature>
<comment type="subcellular location">
    <subcellularLocation>
        <location evidence="1">Cell membrane</location>
    </subcellularLocation>
</comment>
<accession>A0A2M7U188</accession>
<organism evidence="7 8">
    <name type="scientific">Candidatus Roizmanbacteria bacterium CG_4_10_14_0_2_um_filter_39_13</name>
    <dbReference type="NCBI Taxonomy" id="1974825"/>
    <lineage>
        <taxon>Bacteria</taxon>
        <taxon>Candidatus Roizmaniibacteriota</taxon>
    </lineage>
</organism>
<dbReference type="Proteomes" id="UP000228503">
    <property type="component" value="Unassembled WGS sequence"/>
</dbReference>
<dbReference type="InterPro" id="IPR001173">
    <property type="entry name" value="Glyco_trans_2-like"/>
</dbReference>
<dbReference type="Gene3D" id="3.90.550.10">
    <property type="entry name" value="Spore Coat Polysaccharide Biosynthesis Protein SpsA, Chain A"/>
    <property type="match status" value="1"/>
</dbReference>
<dbReference type="GO" id="GO:0016757">
    <property type="term" value="F:glycosyltransferase activity"/>
    <property type="evidence" value="ECO:0007669"/>
    <property type="project" value="UniProtKB-KW"/>
</dbReference>
<dbReference type="EMBL" id="PFOB01000013">
    <property type="protein sequence ID" value="PIZ63793.1"/>
    <property type="molecule type" value="Genomic_DNA"/>
</dbReference>
<keyword evidence="3" id="KW-0328">Glycosyltransferase</keyword>
<evidence type="ECO:0000259" key="6">
    <source>
        <dbReference type="Pfam" id="PF00535"/>
    </source>
</evidence>
<keyword evidence="5" id="KW-0472">Membrane</keyword>
<dbReference type="PANTHER" id="PTHR43646:SF2">
    <property type="entry name" value="GLYCOSYLTRANSFERASE 2-LIKE DOMAIN-CONTAINING PROTEIN"/>
    <property type="match status" value="1"/>
</dbReference>
<dbReference type="SUPFAM" id="SSF53448">
    <property type="entry name" value="Nucleotide-diphospho-sugar transferases"/>
    <property type="match status" value="1"/>
</dbReference>